<sequence length="433" mass="47847">MALPHSTIDSTAKRIFTPDEPGALSLDEVLKQVAQDDEDEWEYEYSTTETETYYLALDLSYPEFKERTAKVAHHSRGGYYKNWLDQTAAGPSVQITRDRSNKDHGLGDGDSDDEAGRGNDGEDDDNDDGDNVVDDEVPVDPQLTAAKGKGVDAGDHAPETPKPSDRQESKDRDAAAEVVAGDDSIQILDLHSRNPVISYRGRVFEGEWAEVIGTETILAKHDKSDPLPALRNLPEDIDILGACSSRIMTTEKVPKPKVPEEDTLAAIREEWNIRIPPGKDKSGERAHQIRFLENLIALKKKRGDADQVTVYAVDGEGKDWNDRKGPDYKPRNRKKPVKTEGEAQADDQGQQTAKRHRRPAGPESRRARASRRGRAGRRGTADLRSAPGLSTPTPNHWDSLRQPSGGADVEEQEGEGAEDDYDETGDMPMTGYD</sequence>
<feature type="compositionally biased region" description="Basic residues" evidence="1">
    <location>
        <begin position="367"/>
        <end position="377"/>
    </location>
</feature>
<dbReference type="GeneID" id="72068804"/>
<accession>A0A9Q8QKF4</accession>
<protein>
    <recommendedName>
        <fullName evidence="2">Transcription factor TFIIIC triple barrel domain-containing protein</fullName>
    </recommendedName>
</protein>
<feature type="compositionally biased region" description="Acidic residues" evidence="1">
    <location>
        <begin position="408"/>
        <end position="425"/>
    </location>
</feature>
<feature type="compositionally biased region" description="Basic and acidic residues" evidence="1">
    <location>
        <begin position="316"/>
        <end position="330"/>
    </location>
</feature>
<evidence type="ECO:0000256" key="1">
    <source>
        <dbReference type="SAM" id="MobiDB-lite"/>
    </source>
</evidence>
<dbReference type="AlphaFoldDB" id="A0A9Q8QKF4"/>
<dbReference type="Pfam" id="PF10419">
    <property type="entry name" value="TFIIIC_sub6"/>
    <property type="match status" value="1"/>
</dbReference>
<dbReference type="Proteomes" id="UP000829364">
    <property type="component" value="Chromosome 6"/>
</dbReference>
<dbReference type="KEGG" id="ptkz:JDV02_006855"/>
<dbReference type="RefSeq" id="XP_047844282.1">
    <property type="nucleotide sequence ID" value="XM_047988289.1"/>
</dbReference>
<feature type="compositionally biased region" description="Basic and acidic residues" evidence="1">
    <location>
        <begin position="149"/>
        <end position="174"/>
    </location>
</feature>
<evidence type="ECO:0000259" key="2">
    <source>
        <dbReference type="Pfam" id="PF10419"/>
    </source>
</evidence>
<organism evidence="3 4">
    <name type="scientific">Purpureocillium takamizusanense</name>
    <dbReference type="NCBI Taxonomy" id="2060973"/>
    <lineage>
        <taxon>Eukaryota</taxon>
        <taxon>Fungi</taxon>
        <taxon>Dikarya</taxon>
        <taxon>Ascomycota</taxon>
        <taxon>Pezizomycotina</taxon>
        <taxon>Sordariomycetes</taxon>
        <taxon>Hypocreomycetidae</taxon>
        <taxon>Hypocreales</taxon>
        <taxon>Ophiocordycipitaceae</taxon>
        <taxon>Purpureocillium</taxon>
    </lineage>
</organism>
<feature type="region of interest" description="Disordered" evidence="1">
    <location>
        <begin position="92"/>
        <end position="174"/>
    </location>
</feature>
<evidence type="ECO:0000313" key="4">
    <source>
        <dbReference type="Proteomes" id="UP000829364"/>
    </source>
</evidence>
<feature type="region of interest" description="Disordered" evidence="1">
    <location>
        <begin position="316"/>
        <end position="433"/>
    </location>
</feature>
<feature type="domain" description="Transcription factor TFIIIC triple barrel" evidence="2">
    <location>
        <begin position="48"/>
        <end position="251"/>
    </location>
</feature>
<evidence type="ECO:0000313" key="3">
    <source>
        <dbReference type="EMBL" id="UNI20801.1"/>
    </source>
</evidence>
<name>A0A9Q8QKF4_9HYPO</name>
<dbReference type="InterPro" id="IPR019481">
    <property type="entry name" value="TFIIIC_triple_barrel"/>
</dbReference>
<feature type="compositionally biased region" description="Basic and acidic residues" evidence="1">
    <location>
        <begin position="96"/>
        <end position="107"/>
    </location>
</feature>
<gene>
    <name evidence="3" type="ORF">JDV02_006855</name>
</gene>
<feature type="region of interest" description="Disordered" evidence="1">
    <location>
        <begin position="1"/>
        <end position="20"/>
    </location>
</feature>
<dbReference type="OrthoDB" id="1877767at2759"/>
<proteinExistence type="predicted"/>
<reference evidence="3" key="1">
    <citation type="submission" date="2021-11" db="EMBL/GenBank/DDBJ databases">
        <title>Purpureocillium_takamizusanense_genome.</title>
        <authorList>
            <person name="Nguyen N.-H."/>
        </authorList>
    </citation>
    <scope>NUCLEOTIDE SEQUENCE</scope>
    <source>
        <strain evidence="3">PT3</strain>
    </source>
</reference>
<keyword evidence="4" id="KW-1185">Reference proteome</keyword>
<dbReference type="Gene3D" id="2.60.40.4370">
    <property type="match status" value="1"/>
</dbReference>
<dbReference type="EMBL" id="CP086359">
    <property type="protein sequence ID" value="UNI20801.1"/>
    <property type="molecule type" value="Genomic_DNA"/>
</dbReference>
<feature type="compositionally biased region" description="Acidic residues" evidence="1">
    <location>
        <begin position="121"/>
        <end position="138"/>
    </location>
</feature>